<gene>
    <name evidence="3" type="ORF">GFD21_04730</name>
</gene>
<organism evidence="3 4">
    <name type="scientific">Bifidobacterium platyrrhinorum</name>
    <dbReference type="NCBI Taxonomy" id="2661628"/>
    <lineage>
        <taxon>Bacteria</taxon>
        <taxon>Bacillati</taxon>
        <taxon>Actinomycetota</taxon>
        <taxon>Actinomycetes</taxon>
        <taxon>Bifidobacteriales</taxon>
        <taxon>Bifidobacteriaceae</taxon>
        <taxon>Bifidobacterium</taxon>
    </lineage>
</organism>
<proteinExistence type="predicted"/>
<name>A0A6L9SRB2_9BIFI</name>
<feature type="compositionally biased region" description="Low complexity" evidence="2">
    <location>
        <begin position="1"/>
        <end position="29"/>
    </location>
</feature>
<dbReference type="Proteomes" id="UP000483293">
    <property type="component" value="Unassembled WGS sequence"/>
</dbReference>
<dbReference type="EMBL" id="WHZV01000003">
    <property type="protein sequence ID" value="NEG55087.1"/>
    <property type="molecule type" value="Genomic_DNA"/>
</dbReference>
<evidence type="ECO:0000313" key="4">
    <source>
        <dbReference type="Proteomes" id="UP000483293"/>
    </source>
</evidence>
<keyword evidence="3" id="KW-0131">Cell cycle</keyword>
<comment type="caution">
    <text evidence="3">The sequence shown here is derived from an EMBL/GenBank/DDBJ whole genome shotgun (WGS) entry which is preliminary data.</text>
</comment>
<feature type="coiled-coil region" evidence="1">
    <location>
        <begin position="149"/>
        <end position="176"/>
    </location>
</feature>
<dbReference type="GO" id="GO:0051301">
    <property type="term" value="P:cell division"/>
    <property type="evidence" value="ECO:0007669"/>
    <property type="project" value="UniProtKB-KW"/>
</dbReference>
<evidence type="ECO:0000313" key="3">
    <source>
        <dbReference type="EMBL" id="NEG55087.1"/>
    </source>
</evidence>
<feature type="region of interest" description="Disordered" evidence="2">
    <location>
        <begin position="1"/>
        <end position="94"/>
    </location>
</feature>
<dbReference type="AlphaFoldDB" id="A0A6L9SRB2"/>
<protein>
    <submittedName>
        <fullName evidence="3">Cell division protein</fullName>
    </submittedName>
</protein>
<sequence>MTAEPVAPTAEAPAAAPAAGDGAYAAAPSPLDPPAPTFAAGPVAPPSTVAAPAVDASGVDPDADPEQEDGEKRVLQSPFPLPDLREGDGDDAMEQSRDEFTTVYDIIDKMEASLEEAKGSLFFPSQVKVDRDELTRDLDDLKKMLPVQLERASALMREAERRLEGAQTQANAIVASAQSRAADVIKEANEQAQFLAGQEHVTELARQKARTILSTAQTKADRLTRGADEYSTKVMESLRSQLNKMNNDVEAGLNVLYERRKAAAQDMPHLDISDYPESR</sequence>
<evidence type="ECO:0000256" key="2">
    <source>
        <dbReference type="SAM" id="MobiDB-lite"/>
    </source>
</evidence>
<keyword evidence="3" id="KW-0132">Cell division</keyword>
<feature type="compositionally biased region" description="Low complexity" evidence="2">
    <location>
        <begin position="39"/>
        <end position="56"/>
    </location>
</feature>
<accession>A0A6L9SRB2</accession>
<keyword evidence="1" id="KW-0175">Coiled coil</keyword>
<reference evidence="3 4" key="1">
    <citation type="submission" date="2019-10" db="EMBL/GenBank/DDBJ databases">
        <title>Bifidobacterium from non-human primates.</title>
        <authorList>
            <person name="Modesto M."/>
        </authorList>
    </citation>
    <scope>NUCLEOTIDE SEQUENCE [LARGE SCALE GENOMIC DNA]</scope>
    <source>
        <strain evidence="3 4">SMA15</strain>
    </source>
</reference>
<evidence type="ECO:0000256" key="1">
    <source>
        <dbReference type="SAM" id="Coils"/>
    </source>
</evidence>
<keyword evidence="4" id="KW-1185">Reference proteome</keyword>